<organism evidence="3 4">
    <name type="scientific">Candidatus Faecenecus gallistercoris</name>
    <dbReference type="NCBI Taxonomy" id="2840793"/>
    <lineage>
        <taxon>Bacteria</taxon>
        <taxon>Bacillati</taxon>
        <taxon>Bacillota</taxon>
        <taxon>Bacillota incertae sedis</taxon>
        <taxon>Candidatus Faecenecus</taxon>
    </lineage>
</organism>
<gene>
    <name evidence="3" type="ORF">IAC85_02335</name>
</gene>
<feature type="domain" description="Transposase IS110-like N-terminal" evidence="1">
    <location>
        <begin position="4"/>
        <end position="161"/>
    </location>
</feature>
<protein>
    <submittedName>
        <fullName evidence="3">IS110 family transposase</fullName>
    </submittedName>
</protein>
<reference evidence="3" key="1">
    <citation type="submission" date="2020-10" db="EMBL/GenBank/DDBJ databases">
        <authorList>
            <person name="Gilroy R."/>
        </authorList>
    </citation>
    <scope>NUCLEOTIDE SEQUENCE</scope>
    <source>
        <strain evidence="3">CHK165-10780</strain>
    </source>
</reference>
<evidence type="ECO:0000313" key="4">
    <source>
        <dbReference type="Proteomes" id="UP000886725"/>
    </source>
</evidence>
<dbReference type="InterPro" id="IPR047650">
    <property type="entry name" value="Transpos_IS110"/>
</dbReference>
<dbReference type="PANTHER" id="PTHR33055:SF15">
    <property type="entry name" value="TRANSPOSASE-RELATED"/>
    <property type="match status" value="1"/>
</dbReference>
<evidence type="ECO:0000313" key="3">
    <source>
        <dbReference type="EMBL" id="HIQ64556.1"/>
    </source>
</evidence>
<dbReference type="NCBIfam" id="NF033542">
    <property type="entry name" value="transpos_IS110"/>
    <property type="match status" value="1"/>
</dbReference>
<dbReference type="GO" id="GO:0003677">
    <property type="term" value="F:DNA binding"/>
    <property type="evidence" value="ECO:0007669"/>
    <property type="project" value="InterPro"/>
</dbReference>
<sequence>MYFVGIDVSKYKHDCFICSETGEVIEENLSFQNTNEGFTQLLNLLNSLNNNHEIRIGFEATGHYGMNLKLFLEKNNYSFMEFNPALVKQFIKGQTLRRTKTDKKDAFQITKYLMSVDYKPHPKQFYHKFSLKSLSRKRDKLVTQRSYYLNQITNILDLIFPEFKPLFDNEFSITSLYILSKYKTPDKIKNMKDFDSINRISRGKFSYAKFLKIKEIAKNTIGQSDDYLEFDLKNMLKLYDNINSIIKQYDDKIEAIIKELNPPTLSIKGIGPISCAAIISEFGDVARFKSADAMVAFAGIEPSVSESGTEQHDGKMVKHGSSHLRYHLLNAADYVFLHESIFTEFYYKKRNEGKTHRVALSHVAKKLVRIIYKLESENITFKSDIK</sequence>
<reference evidence="3" key="2">
    <citation type="journal article" date="2021" name="PeerJ">
        <title>Extensive microbial diversity within the chicken gut microbiome revealed by metagenomics and culture.</title>
        <authorList>
            <person name="Gilroy R."/>
            <person name="Ravi A."/>
            <person name="Getino M."/>
            <person name="Pursley I."/>
            <person name="Horton D.L."/>
            <person name="Alikhan N.F."/>
            <person name="Baker D."/>
            <person name="Gharbi K."/>
            <person name="Hall N."/>
            <person name="Watson M."/>
            <person name="Adriaenssens E.M."/>
            <person name="Foster-Nyarko E."/>
            <person name="Jarju S."/>
            <person name="Secka A."/>
            <person name="Antonio M."/>
            <person name="Oren A."/>
            <person name="Chaudhuri R.R."/>
            <person name="La Ragione R."/>
            <person name="Hildebrand F."/>
            <person name="Pallen M.J."/>
        </authorList>
    </citation>
    <scope>NUCLEOTIDE SEQUENCE</scope>
    <source>
        <strain evidence="3">CHK165-10780</strain>
    </source>
</reference>
<dbReference type="EMBL" id="DVFU01000049">
    <property type="protein sequence ID" value="HIQ64556.1"/>
    <property type="molecule type" value="Genomic_DNA"/>
</dbReference>
<name>A0A9D0YYG3_9FIRM</name>
<comment type="caution">
    <text evidence="3">The sequence shown here is derived from an EMBL/GenBank/DDBJ whole genome shotgun (WGS) entry which is preliminary data.</text>
</comment>
<feature type="domain" description="Transposase IS116/IS110/IS902 C-terminal" evidence="2">
    <location>
        <begin position="266"/>
        <end position="346"/>
    </location>
</feature>
<evidence type="ECO:0000259" key="1">
    <source>
        <dbReference type="Pfam" id="PF01548"/>
    </source>
</evidence>
<dbReference type="Proteomes" id="UP000886725">
    <property type="component" value="Unassembled WGS sequence"/>
</dbReference>
<accession>A0A9D0YYG3</accession>
<dbReference type="Pfam" id="PF01548">
    <property type="entry name" value="DEDD_Tnp_IS110"/>
    <property type="match status" value="1"/>
</dbReference>
<dbReference type="InterPro" id="IPR002525">
    <property type="entry name" value="Transp_IS110-like_N"/>
</dbReference>
<dbReference type="Pfam" id="PF02371">
    <property type="entry name" value="Transposase_20"/>
    <property type="match status" value="1"/>
</dbReference>
<dbReference type="GO" id="GO:0006313">
    <property type="term" value="P:DNA transposition"/>
    <property type="evidence" value="ECO:0007669"/>
    <property type="project" value="InterPro"/>
</dbReference>
<dbReference type="AlphaFoldDB" id="A0A9D0YYG3"/>
<dbReference type="GO" id="GO:0004803">
    <property type="term" value="F:transposase activity"/>
    <property type="evidence" value="ECO:0007669"/>
    <property type="project" value="InterPro"/>
</dbReference>
<proteinExistence type="predicted"/>
<dbReference type="PANTHER" id="PTHR33055">
    <property type="entry name" value="TRANSPOSASE FOR INSERTION SEQUENCE ELEMENT IS1111A"/>
    <property type="match status" value="1"/>
</dbReference>
<evidence type="ECO:0000259" key="2">
    <source>
        <dbReference type="Pfam" id="PF02371"/>
    </source>
</evidence>
<dbReference type="InterPro" id="IPR003346">
    <property type="entry name" value="Transposase_20"/>
</dbReference>